<dbReference type="GO" id="GO:0005829">
    <property type="term" value="C:cytosol"/>
    <property type="evidence" value="ECO:0007669"/>
    <property type="project" value="UniProtKB-SubCell"/>
</dbReference>
<dbReference type="GO" id="GO:0005741">
    <property type="term" value="C:mitochondrial outer membrane"/>
    <property type="evidence" value="ECO:0007669"/>
    <property type="project" value="UniProtKB-SubCell"/>
</dbReference>
<keyword evidence="13" id="KW-0067">ATP-binding</keyword>
<evidence type="ECO:0000313" key="20">
    <source>
        <dbReference type="EMBL" id="JAI15723.1"/>
    </source>
</evidence>
<evidence type="ECO:0000256" key="6">
    <source>
        <dbReference type="ARBA" id="ARBA00022527"/>
    </source>
</evidence>
<keyword evidence="7" id="KW-0808">Transferase</keyword>
<evidence type="ECO:0000256" key="2">
    <source>
        <dbReference type="ARBA" id="ARBA00004434"/>
    </source>
</evidence>
<evidence type="ECO:0000256" key="8">
    <source>
        <dbReference type="ARBA" id="ARBA00022723"/>
    </source>
</evidence>
<comment type="catalytic activity">
    <reaction evidence="17">
        <text>L-threonyl-[protein] + ATP = O-phospho-L-threonyl-[protein] + ADP + H(+)</text>
        <dbReference type="Rhea" id="RHEA:46608"/>
        <dbReference type="Rhea" id="RHEA-COMP:11060"/>
        <dbReference type="Rhea" id="RHEA-COMP:11605"/>
        <dbReference type="ChEBI" id="CHEBI:15378"/>
        <dbReference type="ChEBI" id="CHEBI:30013"/>
        <dbReference type="ChEBI" id="CHEBI:30616"/>
        <dbReference type="ChEBI" id="CHEBI:61977"/>
        <dbReference type="ChEBI" id="CHEBI:456216"/>
        <dbReference type="EC" id="2.7.11.1"/>
    </reaction>
</comment>
<dbReference type="SMART" id="SM00220">
    <property type="entry name" value="S_TKc"/>
    <property type="match status" value="1"/>
</dbReference>
<dbReference type="GO" id="GO:0042981">
    <property type="term" value="P:regulation of apoptotic process"/>
    <property type="evidence" value="ECO:0007669"/>
    <property type="project" value="TreeGrafter"/>
</dbReference>
<comment type="subcellular location">
    <subcellularLocation>
        <location evidence="3">Cytoplasm</location>
        <location evidence="3">Cytosol</location>
    </subcellularLocation>
    <subcellularLocation>
        <location evidence="2">Mitochondrion inner membrane</location>
        <topology evidence="2">Single-pass membrane protein</topology>
    </subcellularLocation>
    <subcellularLocation>
        <location evidence="4">Mitochondrion outer membrane</location>
        <topology evidence="4">Single-pass membrane protein</topology>
    </subcellularLocation>
</comment>
<evidence type="ECO:0000256" key="4">
    <source>
        <dbReference type="ARBA" id="ARBA00004572"/>
    </source>
</evidence>
<dbReference type="EC" id="2.7.11.1" evidence="5"/>
<dbReference type="PROSITE" id="PS50011">
    <property type="entry name" value="PROTEIN_KINASE_DOM"/>
    <property type="match status" value="1"/>
</dbReference>
<dbReference type="GO" id="GO:0005524">
    <property type="term" value="F:ATP binding"/>
    <property type="evidence" value="ECO:0007669"/>
    <property type="project" value="UniProtKB-KW"/>
</dbReference>
<evidence type="ECO:0000256" key="17">
    <source>
        <dbReference type="ARBA" id="ARBA00047899"/>
    </source>
</evidence>
<accession>A0A0K8TNK9</accession>
<dbReference type="AlphaFoldDB" id="A0A0K8TNK9"/>
<evidence type="ECO:0000259" key="19">
    <source>
        <dbReference type="PROSITE" id="PS50011"/>
    </source>
</evidence>
<protein>
    <recommendedName>
        <fullName evidence="5">non-specific serine/threonine protein kinase</fullName>
        <ecNumber evidence="5">2.7.11.1</ecNumber>
    </recommendedName>
</protein>
<dbReference type="GO" id="GO:0090141">
    <property type="term" value="P:positive regulation of mitochondrial fission"/>
    <property type="evidence" value="ECO:0007669"/>
    <property type="project" value="TreeGrafter"/>
</dbReference>
<dbReference type="PANTHER" id="PTHR22972">
    <property type="entry name" value="SERINE/THREONINE PROTEIN KINASE"/>
    <property type="match status" value="1"/>
</dbReference>
<keyword evidence="16" id="KW-0496">Mitochondrion</keyword>
<evidence type="ECO:0000256" key="12">
    <source>
        <dbReference type="ARBA" id="ARBA00022792"/>
    </source>
</evidence>
<dbReference type="GO" id="GO:0004674">
    <property type="term" value="F:protein serine/threonine kinase activity"/>
    <property type="evidence" value="ECO:0007669"/>
    <property type="project" value="UniProtKB-KW"/>
</dbReference>
<dbReference type="InterPro" id="IPR051511">
    <property type="entry name" value="MitoQC_Scaffold_Kinases"/>
</dbReference>
<dbReference type="SUPFAM" id="SSF56112">
    <property type="entry name" value="Protein kinase-like (PK-like)"/>
    <property type="match status" value="1"/>
</dbReference>
<evidence type="ECO:0000256" key="9">
    <source>
        <dbReference type="ARBA" id="ARBA00022741"/>
    </source>
</evidence>
<keyword evidence="11" id="KW-1000">Mitochondrion outer membrane</keyword>
<feature type="domain" description="Protein kinase" evidence="19">
    <location>
        <begin position="158"/>
        <end position="569"/>
    </location>
</feature>
<organism evidence="20">
    <name type="scientific">Tabanus bromius</name>
    <name type="common">Band-eyed brown horse fly</name>
    <dbReference type="NCBI Taxonomy" id="304241"/>
    <lineage>
        <taxon>Eukaryota</taxon>
        <taxon>Metazoa</taxon>
        <taxon>Ecdysozoa</taxon>
        <taxon>Arthropoda</taxon>
        <taxon>Hexapoda</taxon>
        <taxon>Insecta</taxon>
        <taxon>Pterygota</taxon>
        <taxon>Neoptera</taxon>
        <taxon>Endopterygota</taxon>
        <taxon>Diptera</taxon>
        <taxon>Brachycera</taxon>
        <taxon>Tabanomorpha</taxon>
        <taxon>Tabanoidea</taxon>
        <taxon>Tabanidae</taxon>
        <taxon>Tabanus</taxon>
    </lineage>
</organism>
<dbReference type="InterPro" id="IPR011009">
    <property type="entry name" value="Kinase-like_dom_sf"/>
</dbReference>
<evidence type="ECO:0000256" key="14">
    <source>
        <dbReference type="ARBA" id="ARBA00022842"/>
    </source>
</evidence>
<keyword evidence="8" id="KW-0479">Metal-binding</keyword>
<evidence type="ECO:0000256" key="16">
    <source>
        <dbReference type="ARBA" id="ARBA00023128"/>
    </source>
</evidence>
<evidence type="ECO:0000256" key="15">
    <source>
        <dbReference type="ARBA" id="ARBA00022946"/>
    </source>
</evidence>
<comment type="cofactor">
    <cofactor evidence="1">
        <name>Mg(2+)</name>
        <dbReference type="ChEBI" id="CHEBI:18420"/>
    </cofactor>
</comment>
<keyword evidence="15" id="KW-0809">Transit peptide</keyword>
<keyword evidence="10 20" id="KW-0418">Kinase</keyword>
<dbReference type="PROSITE" id="PS00108">
    <property type="entry name" value="PROTEIN_KINASE_ST"/>
    <property type="match status" value="1"/>
</dbReference>
<evidence type="ECO:0000256" key="5">
    <source>
        <dbReference type="ARBA" id="ARBA00012513"/>
    </source>
</evidence>
<dbReference type="GO" id="GO:0000422">
    <property type="term" value="P:autophagy of mitochondrion"/>
    <property type="evidence" value="ECO:0007669"/>
    <property type="project" value="TreeGrafter"/>
</dbReference>
<dbReference type="PANTHER" id="PTHR22972:SF7">
    <property type="entry name" value="SERINE_THREONINE-PROTEIN KINASE PINK1, MITOCHONDRIAL"/>
    <property type="match status" value="1"/>
</dbReference>
<keyword evidence="9" id="KW-0547">Nucleotide-binding</keyword>
<proteinExistence type="evidence at transcript level"/>
<evidence type="ECO:0000256" key="1">
    <source>
        <dbReference type="ARBA" id="ARBA00001946"/>
    </source>
</evidence>
<evidence type="ECO:0000256" key="3">
    <source>
        <dbReference type="ARBA" id="ARBA00004514"/>
    </source>
</evidence>
<name>A0A0K8TNK9_TABBR</name>
<reference evidence="20" key="1">
    <citation type="journal article" date="2015" name="Insect Biochem. Mol. Biol.">
        <title>An insight into the sialome of the horse fly, Tabanus bromius.</title>
        <authorList>
            <person name="Ribeiro J.M."/>
            <person name="Kazimirova M."/>
            <person name="Takac P."/>
            <person name="Andersen J.F."/>
            <person name="Francischetti I.M."/>
        </authorList>
    </citation>
    <scope>NUCLEOTIDE SEQUENCE</scope>
</reference>
<evidence type="ECO:0000256" key="13">
    <source>
        <dbReference type="ARBA" id="ARBA00022840"/>
    </source>
</evidence>
<evidence type="ECO:0000256" key="18">
    <source>
        <dbReference type="ARBA" id="ARBA00048679"/>
    </source>
</evidence>
<keyword evidence="6" id="KW-0723">Serine/threonine-protein kinase</keyword>
<comment type="catalytic activity">
    <reaction evidence="18">
        <text>L-seryl-[protein] + ATP = O-phospho-L-seryl-[protein] + ADP + H(+)</text>
        <dbReference type="Rhea" id="RHEA:17989"/>
        <dbReference type="Rhea" id="RHEA-COMP:9863"/>
        <dbReference type="Rhea" id="RHEA-COMP:11604"/>
        <dbReference type="ChEBI" id="CHEBI:15378"/>
        <dbReference type="ChEBI" id="CHEBI:29999"/>
        <dbReference type="ChEBI" id="CHEBI:30616"/>
        <dbReference type="ChEBI" id="CHEBI:83421"/>
        <dbReference type="ChEBI" id="CHEBI:456216"/>
        <dbReference type="EC" id="2.7.11.1"/>
    </reaction>
</comment>
<keyword evidence="14" id="KW-0460">Magnesium</keyword>
<dbReference type="InterPro" id="IPR000719">
    <property type="entry name" value="Prot_kinase_dom"/>
</dbReference>
<evidence type="ECO:0000256" key="7">
    <source>
        <dbReference type="ARBA" id="ARBA00022679"/>
    </source>
</evidence>
<dbReference type="InterPro" id="IPR008271">
    <property type="entry name" value="Ser/Thr_kinase_AS"/>
</dbReference>
<keyword evidence="12" id="KW-0999">Mitochondrion inner membrane</keyword>
<evidence type="ECO:0000256" key="11">
    <source>
        <dbReference type="ARBA" id="ARBA00022787"/>
    </source>
</evidence>
<dbReference type="GO" id="GO:0005743">
    <property type="term" value="C:mitochondrial inner membrane"/>
    <property type="evidence" value="ECO:0007669"/>
    <property type="project" value="UniProtKB-SubCell"/>
</dbReference>
<evidence type="ECO:0000256" key="10">
    <source>
        <dbReference type="ARBA" id="ARBA00022777"/>
    </source>
</evidence>
<dbReference type="EMBL" id="GDAI01001880">
    <property type="protein sequence ID" value="JAI15723.1"/>
    <property type="molecule type" value="mRNA"/>
</dbReference>
<dbReference type="Pfam" id="PF00069">
    <property type="entry name" value="Pkinase"/>
    <property type="match status" value="1"/>
</dbReference>
<sequence length="645" mass="72648">LRFLTNRLIRYGNIALQRCCKKSSYITILENRKRPKIPAKVLKAGDANHVKPRLSSDVFRLRHHAKRILANNILNRVTSSYSTQLKHRTTREILYGYSRPSFALVGVTVGSGATLLTREDELESFCLEIREAALYLQDILCENNGIHEGTNEINIDDLEIGAPIAKGCSAVVYAASFKDKEYNHKSQIDSMGFGLGDYLRKCFKIGNIRSSMTEIMAIVRSYNRFLHAFGRPKSDIPGNASNIVPDSGLRKFSESDVTKVSTVPIYKYPLALKMIFNYDIQSNAYSILSAMRRELIPVPPYAKSDTVLQWEKSLQEEGLELPRHPNIVFMLGAFCAQIPELSGGHALYPMALPPRLNPDGLGRNMSLFLLMKRYDCSLREYLDANNVSPKTRILLFAELLEAVAHLSRHGIAHRDLKSDNILIESCDSDSTPGLVISDFGCCLADRYHGLKLPYTSQYIEKGGNASLMAPEIVNKTPGPFSILDYSKSDLWACGAISYEIFDQQNPFYNSVNQTDKFVLHNTSYKETDLPEINASCPPLIRSLIINILNPNPHKRMRPDVAANVMQLYLWAPSVWLKPNGMPSDSEILQWLLALTTKVMCEGKFGTSLNNARNRISTELRLISSFLARARLRRIKNAFNWIQSVV</sequence>
<keyword evidence="12" id="KW-0472">Membrane</keyword>
<feature type="non-terminal residue" evidence="20">
    <location>
        <position position="1"/>
    </location>
</feature>
<dbReference type="Gene3D" id="1.10.510.10">
    <property type="entry name" value="Transferase(Phosphotransferase) domain 1"/>
    <property type="match status" value="1"/>
</dbReference>
<dbReference type="GO" id="GO:0046872">
    <property type="term" value="F:metal ion binding"/>
    <property type="evidence" value="ECO:0007669"/>
    <property type="project" value="UniProtKB-KW"/>
</dbReference>